<accession>A0A212IUW2</accession>
<dbReference type="GO" id="GO:0008803">
    <property type="term" value="F:bis(5'-nucleosyl)-tetraphosphatase (symmetrical) activity"/>
    <property type="evidence" value="ECO:0007669"/>
    <property type="project" value="TreeGrafter"/>
</dbReference>
<dbReference type="Gene3D" id="3.60.21.10">
    <property type="match status" value="1"/>
</dbReference>
<dbReference type="GO" id="GO:0005737">
    <property type="term" value="C:cytoplasm"/>
    <property type="evidence" value="ECO:0007669"/>
    <property type="project" value="TreeGrafter"/>
</dbReference>
<dbReference type="SUPFAM" id="SSF56300">
    <property type="entry name" value="Metallo-dependent phosphatases"/>
    <property type="match status" value="1"/>
</dbReference>
<protein>
    <recommendedName>
        <fullName evidence="1">Calcineurin-like phosphoesterase domain-containing protein</fullName>
    </recommendedName>
</protein>
<dbReference type="AlphaFoldDB" id="A0A212IUW2"/>
<proteinExistence type="predicted"/>
<dbReference type="InterPro" id="IPR004843">
    <property type="entry name" value="Calcineurin-like_PHP"/>
</dbReference>
<dbReference type="EMBL" id="FLUN01000001">
    <property type="protein sequence ID" value="SBV90695.1"/>
    <property type="molecule type" value="Genomic_DNA"/>
</dbReference>
<name>A0A212IUW2_9FIRM</name>
<dbReference type="InterPro" id="IPR029052">
    <property type="entry name" value="Metallo-depent_PP-like"/>
</dbReference>
<feature type="domain" description="Calcineurin-like phosphoesterase" evidence="1">
    <location>
        <begin position="16"/>
        <end position="187"/>
    </location>
</feature>
<dbReference type="PANTHER" id="PTHR42850">
    <property type="entry name" value="METALLOPHOSPHOESTERASE"/>
    <property type="match status" value="1"/>
</dbReference>
<evidence type="ECO:0000313" key="2">
    <source>
        <dbReference type="EMBL" id="SBV90695.1"/>
    </source>
</evidence>
<dbReference type="PANTHER" id="PTHR42850:SF4">
    <property type="entry name" value="ZINC-DEPENDENT ENDOPOLYPHOSPHATASE"/>
    <property type="match status" value="1"/>
</dbReference>
<dbReference type="Pfam" id="PF00149">
    <property type="entry name" value="Metallophos"/>
    <property type="match status" value="1"/>
</dbReference>
<dbReference type="GO" id="GO:0110154">
    <property type="term" value="P:RNA decapping"/>
    <property type="evidence" value="ECO:0007669"/>
    <property type="project" value="TreeGrafter"/>
</dbReference>
<organism evidence="2">
    <name type="scientific">uncultured Eubacteriales bacterium</name>
    <dbReference type="NCBI Taxonomy" id="172733"/>
    <lineage>
        <taxon>Bacteria</taxon>
        <taxon>Bacillati</taxon>
        <taxon>Bacillota</taxon>
        <taxon>Clostridia</taxon>
        <taxon>Eubacteriales</taxon>
        <taxon>environmental samples</taxon>
    </lineage>
</organism>
<reference evidence="2" key="1">
    <citation type="submission" date="2016-04" db="EMBL/GenBank/DDBJ databases">
        <authorList>
            <person name="Evans L.H."/>
            <person name="Alamgir A."/>
            <person name="Owens N."/>
            <person name="Weber N.D."/>
            <person name="Virtaneva K."/>
            <person name="Barbian K."/>
            <person name="Babar A."/>
            <person name="Rosenke K."/>
        </authorList>
    </citation>
    <scope>NUCLEOTIDE SEQUENCE</scope>
    <source>
        <strain evidence="2">86</strain>
    </source>
</reference>
<sequence>MEKATVLKLNLPRGRRVLAVSDIHGDLLLLRRLLDMARFSQDDILFVLGDLLEKGEQSLATLRYLMALSKNHTVYTLNGNCDDLVTGFVDGREELSDKFFRYFIGLFGRRSTLVQMGLEAGLAEAELDDYPKFRAVLRKKFQPEFDFLRALPTIIDTPNLLFVHGGVPSDENMEALDAWRCMKNDDFALQDFSLSKWCVVGHTPATLYRPKIPCANPFIQPEKRLISIDGGCSIKADGQLNLLILPDGYSTDFSFLSADALSAVTALDAQPPSPDSVNIRWGHNTLELLEHGEEFSRCYHAESGRTVDILTDYLATGKDGVLRCADSTDYLLPVSPGDTLSVVRETSRGLLAKKAGVTGWYLGRTGS</sequence>
<evidence type="ECO:0000259" key="1">
    <source>
        <dbReference type="Pfam" id="PF00149"/>
    </source>
</evidence>
<gene>
    <name evidence="2" type="ORF">KL86CLO1_10020</name>
</gene>
<dbReference type="InterPro" id="IPR050126">
    <property type="entry name" value="Ap4A_hydrolase"/>
</dbReference>
<dbReference type="GO" id="GO:0016791">
    <property type="term" value="F:phosphatase activity"/>
    <property type="evidence" value="ECO:0007669"/>
    <property type="project" value="TreeGrafter"/>
</dbReference>